<feature type="region of interest" description="Disordered" evidence="1">
    <location>
        <begin position="214"/>
        <end position="240"/>
    </location>
</feature>
<evidence type="ECO:0000313" key="2">
    <source>
        <dbReference type="EMBL" id="MBB6010814.1"/>
    </source>
</evidence>
<organism evidence="2 3">
    <name type="scientific">Aquamicrobium lusatiense</name>
    <dbReference type="NCBI Taxonomy" id="89772"/>
    <lineage>
        <taxon>Bacteria</taxon>
        <taxon>Pseudomonadati</taxon>
        <taxon>Pseudomonadota</taxon>
        <taxon>Alphaproteobacteria</taxon>
        <taxon>Hyphomicrobiales</taxon>
        <taxon>Phyllobacteriaceae</taxon>
        <taxon>Aquamicrobium</taxon>
    </lineage>
</organism>
<evidence type="ECO:0000313" key="3">
    <source>
        <dbReference type="Proteomes" id="UP000533306"/>
    </source>
</evidence>
<accession>A0A7W9RZY8</accession>
<feature type="compositionally biased region" description="Low complexity" evidence="1">
    <location>
        <begin position="226"/>
        <end position="237"/>
    </location>
</feature>
<dbReference type="EMBL" id="JACHEU010000001">
    <property type="protein sequence ID" value="MBB6010814.1"/>
    <property type="molecule type" value="Genomic_DNA"/>
</dbReference>
<reference evidence="2 3" key="1">
    <citation type="submission" date="2020-08" db="EMBL/GenBank/DDBJ databases">
        <title>Genomic Encyclopedia of Type Strains, Phase IV (KMG-IV): sequencing the most valuable type-strain genomes for metagenomic binning, comparative biology and taxonomic classification.</title>
        <authorList>
            <person name="Goeker M."/>
        </authorList>
    </citation>
    <scope>NUCLEOTIDE SEQUENCE [LARGE SCALE GENOMIC DNA]</scope>
    <source>
        <strain evidence="2 3">DSM 11099</strain>
    </source>
</reference>
<sequence length="301" mass="32466">MSVLTAYPPSSPFQGLFQLNGFCSLCRLRERVSMRSCLRFGFLTLALAMPIECFAQNAETCTAADGSYTFQYPQDFTLSHMFADGTGDVTGVTASSMDNGDVSITFLGPRDPGDIAEVSEQNQQAIVDEFTKAIAVLSSIRFQSSKMTTMLGQPAVDMVFTNKRFKTVAINRYVFTVHDGKAYNFECIYREEKAEQFAPACDFAVSTVSMSAANASSSDDTEEDSSAGTSAAGSCTEQELNRRTVEVTELASSLLMKDQSPAAIARVKEAYDAAAGIDARAGSQPSGQDCLDVDAIIETLR</sequence>
<comment type="caution">
    <text evidence="2">The sequence shown here is derived from an EMBL/GenBank/DDBJ whole genome shotgun (WGS) entry which is preliminary data.</text>
</comment>
<name>A0A7W9RZY8_9HYPH</name>
<dbReference type="Proteomes" id="UP000533306">
    <property type="component" value="Unassembled WGS sequence"/>
</dbReference>
<dbReference type="AlphaFoldDB" id="A0A7W9RZY8"/>
<protein>
    <submittedName>
        <fullName evidence="2">Uncharacterized protein</fullName>
    </submittedName>
</protein>
<gene>
    <name evidence="2" type="ORF">HNR59_000159</name>
</gene>
<keyword evidence="3" id="KW-1185">Reference proteome</keyword>
<proteinExistence type="predicted"/>
<evidence type="ECO:0000256" key="1">
    <source>
        <dbReference type="SAM" id="MobiDB-lite"/>
    </source>
</evidence>